<feature type="domain" description="LSO1/LSO2" evidence="5">
    <location>
        <begin position="11"/>
        <end position="78"/>
    </location>
</feature>
<dbReference type="PANTHER" id="PTHR21680:SF0">
    <property type="entry name" value="COILED-COIL DOMAIN-CONTAINING PROTEIN 124"/>
    <property type="match status" value="1"/>
</dbReference>
<keyword evidence="7" id="KW-1185">Reference proteome</keyword>
<reference evidence="6 7" key="1">
    <citation type="submission" date="2024-02" db="EMBL/GenBank/DDBJ databases">
        <title>Discinaceae phylogenomics.</title>
        <authorList>
            <person name="Dirks A.C."/>
            <person name="James T.Y."/>
        </authorList>
    </citation>
    <scope>NUCLEOTIDE SEQUENCE [LARGE SCALE GENOMIC DNA]</scope>
    <source>
        <strain evidence="6 7">ACD0624</strain>
    </source>
</reference>
<evidence type="ECO:0000256" key="3">
    <source>
        <dbReference type="SAM" id="MobiDB-lite"/>
    </source>
</evidence>
<name>A0ABR3GJ37_9PEZI</name>
<protein>
    <recommendedName>
        <fullName evidence="8">DUF1014-domain-containing protein</fullName>
    </recommendedName>
</protein>
<feature type="compositionally biased region" description="Basic and acidic residues" evidence="3">
    <location>
        <begin position="1"/>
        <end position="12"/>
    </location>
</feature>
<evidence type="ECO:0000313" key="6">
    <source>
        <dbReference type="EMBL" id="KAL0635925.1"/>
    </source>
</evidence>
<evidence type="ECO:0000256" key="2">
    <source>
        <dbReference type="ARBA" id="ARBA00023054"/>
    </source>
</evidence>
<keyword evidence="2" id="KW-0175">Coiled coil</keyword>
<feature type="compositionally biased region" description="Low complexity" evidence="3">
    <location>
        <begin position="14"/>
        <end position="31"/>
    </location>
</feature>
<comment type="caution">
    <text evidence="6">The sequence shown here is derived from an EMBL/GenBank/DDBJ whole genome shotgun (WGS) entry which is preliminary data.</text>
</comment>
<sequence>MPPKKNAPESSKKASGQARKAEQAAAKAGAEIAKKSAVEDEDWSKGEKGSGKKEAAEAKKRDAAARKAAAAAALAEEEAALPSKPKPKSKAPEKRSRGVDGALASLNASGIDDALDALALTSDVGKAAVDRHPERRFKAAYAAFEERRLPELREEHKGLRLGQMKELIKKEFEKSPENPFNQANIIEYDATRSEIEAKKKEEHERVEARLVGE</sequence>
<evidence type="ECO:0000259" key="5">
    <source>
        <dbReference type="Pfam" id="PF22048"/>
    </source>
</evidence>
<dbReference type="InterPro" id="IPR054413">
    <property type="entry name" value="LSO1/2"/>
</dbReference>
<dbReference type="Pfam" id="PF06244">
    <property type="entry name" value="Ccdc124"/>
    <property type="match status" value="1"/>
</dbReference>
<feature type="compositionally biased region" description="Basic and acidic residues" evidence="3">
    <location>
        <begin position="32"/>
        <end position="65"/>
    </location>
</feature>
<dbReference type="PANTHER" id="PTHR21680">
    <property type="entry name" value="COILED-COIL DOMAIN-CONTAINING PROTEIN 124"/>
    <property type="match status" value="1"/>
</dbReference>
<dbReference type="Pfam" id="PF22048">
    <property type="entry name" value="LSO1_2-like"/>
    <property type="match status" value="1"/>
</dbReference>
<accession>A0ABR3GJ37</accession>
<evidence type="ECO:0000256" key="1">
    <source>
        <dbReference type="ARBA" id="ARBA00008296"/>
    </source>
</evidence>
<feature type="domain" description="Coiled-coil" evidence="4">
    <location>
        <begin position="104"/>
        <end position="182"/>
    </location>
</feature>
<dbReference type="EMBL" id="JBBBZM010000059">
    <property type="protein sequence ID" value="KAL0635925.1"/>
    <property type="molecule type" value="Genomic_DNA"/>
</dbReference>
<gene>
    <name evidence="6" type="ORF">Q9L58_005063</name>
</gene>
<dbReference type="InterPro" id="IPR054414">
    <property type="entry name" value="Ccdc124/Oxs1_C"/>
</dbReference>
<dbReference type="Proteomes" id="UP001447188">
    <property type="component" value="Unassembled WGS sequence"/>
</dbReference>
<organism evidence="6 7">
    <name type="scientific">Discina gigas</name>
    <dbReference type="NCBI Taxonomy" id="1032678"/>
    <lineage>
        <taxon>Eukaryota</taxon>
        <taxon>Fungi</taxon>
        <taxon>Dikarya</taxon>
        <taxon>Ascomycota</taxon>
        <taxon>Pezizomycotina</taxon>
        <taxon>Pezizomycetes</taxon>
        <taxon>Pezizales</taxon>
        <taxon>Discinaceae</taxon>
        <taxon>Discina</taxon>
    </lineage>
</organism>
<evidence type="ECO:0000259" key="4">
    <source>
        <dbReference type="Pfam" id="PF06244"/>
    </source>
</evidence>
<comment type="similarity">
    <text evidence="1">Belongs to the CCDC124 family.</text>
</comment>
<evidence type="ECO:0000313" key="7">
    <source>
        <dbReference type="Proteomes" id="UP001447188"/>
    </source>
</evidence>
<feature type="region of interest" description="Disordered" evidence="3">
    <location>
        <begin position="1"/>
        <end position="101"/>
    </location>
</feature>
<proteinExistence type="inferred from homology"/>
<dbReference type="InterPro" id="IPR010422">
    <property type="entry name" value="Ccdc124/Oxs1"/>
</dbReference>
<evidence type="ECO:0008006" key="8">
    <source>
        <dbReference type="Google" id="ProtNLM"/>
    </source>
</evidence>